<dbReference type="NCBIfam" id="TIGR00536">
    <property type="entry name" value="hemK_fam"/>
    <property type="match status" value="1"/>
</dbReference>
<organism evidence="8 9">
    <name type="scientific">Ligilactobacillus ruminis DSM 20403 = NBRC 102161</name>
    <dbReference type="NCBI Taxonomy" id="1423798"/>
    <lineage>
        <taxon>Bacteria</taxon>
        <taxon>Bacillati</taxon>
        <taxon>Bacillota</taxon>
        <taxon>Bacilli</taxon>
        <taxon>Lactobacillales</taxon>
        <taxon>Lactobacillaceae</taxon>
        <taxon>Ligilactobacillus</taxon>
    </lineage>
</organism>
<feature type="binding site" evidence="5">
    <location>
        <position position="185"/>
    </location>
    <ligand>
        <name>S-adenosyl-L-methionine</name>
        <dbReference type="ChEBI" id="CHEBI:59789"/>
    </ligand>
</feature>
<dbReference type="InterPro" id="IPR019874">
    <property type="entry name" value="RF_methyltr_PrmC"/>
</dbReference>
<keyword evidence="2 5" id="KW-0808">Transferase</keyword>
<keyword evidence="3 5" id="KW-0949">S-adenosyl-L-methionine</keyword>
<dbReference type="Pfam" id="PF17827">
    <property type="entry name" value="PrmC_N"/>
    <property type="match status" value="1"/>
</dbReference>
<evidence type="ECO:0000256" key="5">
    <source>
        <dbReference type="HAMAP-Rule" id="MF_02126"/>
    </source>
</evidence>
<dbReference type="HAMAP" id="MF_02126">
    <property type="entry name" value="RF_methyltr_PrmC"/>
    <property type="match status" value="1"/>
</dbReference>
<proteinExistence type="inferred from homology"/>
<evidence type="ECO:0000256" key="3">
    <source>
        <dbReference type="ARBA" id="ARBA00022691"/>
    </source>
</evidence>
<dbReference type="AlphaFoldDB" id="A0A1I2Q6E0"/>
<dbReference type="EMBL" id="FOPI01000007">
    <property type="protein sequence ID" value="SFG23924.1"/>
    <property type="molecule type" value="Genomic_DNA"/>
</dbReference>
<dbReference type="GO" id="GO:0102559">
    <property type="term" value="F:peptide chain release factor N(5)-glutamine methyltransferase activity"/>
    <property type="evidence" value="ECO:0007669"/>
    <property type="project" value="UniProtKB-EC"/>
</dbReference>
<dbReference type="InterPro" id="IPR004556">
    <property type="entry name" value="HemK-like"/>
</dbReference>
<comment type="similarity">
    <text evidence="5">Belongs to the protein N5-glutamine methyltransferase family. PrmC subfamily.</text>
</comment>
<feature type="binding site" evidence="5">
    <location>
        <position position="144"/>
    </location>
    <ligand>
        <name>S-adenosyl-L-methionine</name>
        <dbReference type="ChEBI" id="CHEBI:59789"/>
    </ligand>
</feature>
<dbReference type="Pfam" id="PF05175">
    <property type="entry name" value="MTS"/>
    <property type="match status" value="1"/>
</dbReference>
<feature type="domain" description="Methyltransferase small" evidence="6">
    <location>
        <begin position="113"/>
        <end position="195"/>
    </location>
</feature>
<dbReference type="PANTHER" id="PTHR18895:SF74">
    <property type="entry name" value="MTRF1L RELEASE FACTOR GLUTAMINE METHYLTRANSFERASE"/>
    <property type="match status" value="1"/>
</dbReference>
<dbReference type="OrthoDB" id="9800643at2"/>
<keyword evidence="1 5" id="KW-0489">Methyltransferase</keyword>
<name>A0A1I2Q6E0_9LACO</name>
<dbReference type="Gene3D" id="1.10.8.10">
    <property type="entry name" value="DNA helicase RuvA subunit, C-terminal domain"/>
    <property type="match status" value="1"/>
</dbReference>
<evidence type="ECO:0000256" key="1">
    <source>
        <dbReference type="ARBA" id="ARBA00022603"/>
    </source>
</evidence>
<dbReference type="InterPro" id="IPR002052">
    <property type="entry name" value="DNA_methylase_N6_adenine_CS"/>
</dbReference>
<feature type="domain" description="Release factor glutamine methyltransferase N-terminal" evidence="7">
    <location>
        <begin position="9"/>
        <end position="76"/>
    </location>
</feature>
<dbReference type="InterPro" id="IPR040758">
    <property type="entry name" value="PrmC_N"/>
</dbReference>
<accession>A0A1I2Q6E0</accession>
<evidence type="ECO:0000313" key="8">
    <source>
        <dbReference type="EMBL" id="SFG23924.1"/>
    </source>
</evidence>
<protein>
    <recommendedName>
        <fullName evidence="5">Release factor glutamine methyltransferase</fullName>
        <shortName evidence="5">RF MTase</shortName>
        <ecNumber evidence="5">2.1.1.297</ecNumber>
    </recommendedName>
    <alternativeName>
        <fullName evidence="5">N5-glutamine methyltransferase PrmC</fullName>
    </alternativeName>
    <alternativeName>
        <fullName evidence="5">Protein-(glutamine-N5) MTase PrmC</fullName>
    </alternativeName>
    <alternativeName>
        <fullName evidence="5">Protein-glutamine N-methyltransferase PrmC</fullName>
    </alternativeName>
</protein>
<dbReference type="InterPro" id="IPR007848">
    <property type="entry name" value="Small_mtfrase_dom"/>
</dbReference>
<dbReference type="GO" id="GO:0003676">
    <property type="term" value="F:nucleic acid binding"/>
    <property type="evidence" value="ECO:0007669"/>
    <property type="project" value="InterPro"/>
</dbReference>
<comment type="caution">
    <text evidence="5">Lacks conserved residue(s) required for the propagation of feature annotation.</text>
</comment>
<evidence type="ECO:0000256" key="2">
    <source>
        <dbReference type="ARBA" id="ARBA00022679"/>
    </source>
</evidence>
<evidence type="ECO:0000259" key="7">
    <source>
        <dbReference type="Pfam" id="PF17827"/>
    </source>
</evidence>
<evidence type="ECO:0000256" key="4">
    <source>
        <dbReference type="ARBA" id="ARBA00048391"/>
    </source>
</evidence>
<dbReference type="SUPFAM" id="SSF53335">
    <property type="entry name" value="S-adenosyl-L-methionine-dependent methyltransferases"/>
    <property type="match status" value="1"/>
</dbReference>
<dbReference type="RefSeq" id="WP_046922689.1">
    <property type="nucleotide sequence ID" value="NZ_AYYL01000024.1"/>
</dbReference>
<evidence type="ECO:0000313" key="9">
    <source>
        <dbReference type="Proteomes" id="UP000182635"/>
    </source>
</evidence>
<dbReference type="EC" id="2.1.1.297" evidence="5"/>
<dbReference type="Gene3D" id="3.40.50.150">
    <property type="entry name" value="Vaccinia Virus protein VP39"/>
    <property type="match status" value="1"/>
</dbReference>
<dbReference type="InterPro" id="IPR050320">
    <property type="entry name" value="N5-glutamine_MTase"/>
</dbReference>
<feature type="binding site" evidence="5">
    <location>
        <begin position="121"/>
        <end position="125"/>
    </location>
    <ligand>
        <name>S-adenosyl-L-methionine</name>
        <dbReference type="ChEBI" id="CHEBI:59789"/>
    </ligand>
</feature>
<gene>
    <name evidence="5" type="primary">prmC</name>
    <name evidence="8" type="ORF">SAMN02910432_00475</name>
</gene>
<dbReference type="InterPro" id="IPR029063">
    <property type="entry name" value="SAM-dependent_MTases_sf"/>
</dbReference>
<comment type="function">
    <text evidence="5">Methylates the class 1 translation termination release factors RF1/PrfA and RF2/PrfB on the glutamine residue of the universally conserved GGQ motif.</text>
</comment>
<evidence type="ECO:0000259" key="6">
    <source>
        <dbReference type="Pfam" id="PF05175"/>
    </source>
</evidence>
<reference evidence="9" key="1">
    <citation type="submission" date="2016-10" db="EMBL/GenBank/DDBJ databases">
        <authorList>
            <person name="Varghese N."/>
            <person name="Submissions S."/>
        </authorList>
    </citation>
    <scope>NUCLEOTIDE SEQUENCE [LARGE SCALE GENOMIC DNA]</scope>
    <source>
        <strain evidence="9">DSM 20403</strain>
    </source>
</reference>
<comment type="catalytic activity">
    <reaction evidence="4 5">
        <text>L-glutaminyl-[peptide chain release factor] + S-adenosyl-L-methionine = N(5)-methyl-L-glutaminyl-[peptide chain release factor] + S-adenosyl-L-homocysteine + H(+)</text>
        <dbReference type="Rhea" id="RHEA:42896"/>
        <dbReference type="Rhea" id="RHEA-COMP:10271"/>
        <dbReference type="Rhea" id="RHEA-COMP:10272"/>
        <dbReference type="ChEBI" id="CHEBI:15378"/>
        <dbReference type="ChEBI" id="CHEBI:30011"/>
        <dbReference type="ChEBI" id="CHEBI:57856"/>
        <dbReference type="ChEBI" id="CHEBI:59789"/>
        <dbReference type="ChEBI" id="CHEBI:61891"/>
        <dbReference type="EC" id="2.1.1.297"/>
    </reaction>
</comment>
<sequence length="279" mass="31748">MADKMNVFEAQKWAFSFADDHGMERSTIDMLICGQMDWDVTHLLMHYRDEFSKEDFEVFRQNVGKCAEGIPPQYVLSKAVFFKRTFFVNESTLIPRVETEDLVEWILHDNPGTDAEFLDIGTGSGAIGLTLKAEKPLWNGMLSDVSSEALGVAQKNAKRLKINAEFKLSDVFDAIDGKFDIIVSNPPYIAESEKKYMDKSVLEHEPTLALFAENNGLAIYQKICRQLKDHLKNDGSLYLEIGFLQGKAVVEMFEKAYPKAEVTLKKDESGHDRMVRVRF</sequence>
<dbReference type="Proteomes" id="UP000182635">
    <property type="component" value="Unassembled WGS sequence"/>
</dbReference>
<dbReference type="PROSITE" id="PS00092">
    <property type="entry name" value="N6_MTASE"/>
    <property type="match status" value="1"/>
</dbReference>
<dbReference type="NCBIfam" id="TIGR03534">
    <property type="entry name" value="RF_mod_PrmC"/>
    <property type="match status" value="1"/>
</dbReference>
<dbReference type="GO" id="GO:0032259">
    <property type="term" value="P:methylation"/>
    <property type="evidence" value="ECO:0007669"/>
    <property type="project" value="UniProtKB-KW"/>
</dbReference>
<dbReference type="PANTHER" id="PTHR18895">
    <property type="entry name" value="HEMK METHYLTRANSFERASE"/>
    <property type="match status" value="1"/>
</dbReference>
<feature type="binding site" evidence="5">
    <location>
        <begin position="185"/>
        <end position="188"/>
    </location>
    <ligand>
        <name>substrate</name>
    </ligand>
</feature>
<dbReference type="CDD" id="cd02440">
    <property type="entry name" value="AdoMet_MTases"/>
    <property type="match status" value="1"/>
</dbReference>